<evidence type="ECO:0000259" key="1">
    <source>
        <dbReference type="PROSITE" id="PS50042"/>
    </source>
</evidence>
<accession>H5XW15</accession>
<evidence type="ECO:0000313" key="3">
    <source>
        <dbReference type="Proteomes" id="UP000005104"/>
    </source>
</evidence>
<proteinExistence type="predicted"/>
<dbReference type="PANTHER" id="PTHR24567">
    <property type="entry name" value="CRP FAMILY TRANSCRIPTIONAL REGULATORY PROTEIN"/>
    <property type="match status" value="1"/>
</dbReference>
<feature type="domain" description="Cyclic nucleotide-binding" evidence="1">
    <location>
        <begin position="1"/>
        <end position="115"/>
    </location>
</feature>
<sequence>MLDIKKLAKVCTVQRFRANDIIFQEGDPGSEMFIILTGSVKVLISAPNGNKMVVSQLKAGDIFGEMALLEGLQRSATVQAVEETTTVAVNECNFESVIGQEPSLALRIMRSLSERIRKQNLELASYKEQLSLVFPKSDVSPPQYTAEIREEHKPDDSTECDGLGDLILHAGNYINVVSPFNDSAYLYEKEIVCPVCSQTNNSKLIRSSKLKLKRVEPDYRHVHTDFEPLWYIIWVCPHCYYANFSADFSNIADRDKNRIRELSGKVKERFGRLPAHPTLTQVLTGYYLTLFWLEQMTAPDPEKLGKLWLRLSWLYQDRQEAEMTMTATRKALDYFIKRIDNSTTKTTNAEDQYFYLLVGELSLKIGNIKEARNYFRQSIIVNGGNERMKQQAQNRIQELRALV</sequence>
<dbReference type="eggNOG" id="COG1655">
    <property type="taxonomic scope" value="Bacteria"/>
</dbReference>
<dbReference type="EMBL" id="CM001441">
    <property type="protein sequence ID" value="EHQ90467.1"/>
    <property type="molecule type" value="Genomic_DNA"/>
</dbReference>
<protein>
    <submittedName>
        <fullName evidence="2">Cyclic nucleotide-binding protein</fullName>
    </submittedName>
</protein>
<dbReference type="SMART" id="SM00100">
    <property type="entry name" value="cNMP"/>
    <property type="match status" value="1"/>
</dbReference>
<reference evidence="2 3" key="1">
    <citation type="submission" date="2011-11" db="EMBL/GenBank/DDBJ databases">
        <title>The Noncontiguous Finished genome of Desulfosporosinus youngiae DSM 17734.</title>
        <authorList>
            <consortium name="US DOE Joint Genome Institute (JGI-PGF)"/>
            <person name="Lucas S."/>
            <person name="Han J."/>
            <person name="Lapidus A."/>
            <person name="Cheng J.-F."/>
            <person name="Goodwin L."/>
            <person name="Pitluck S."/>
            <person name="Peters L."/>
            <person name="Ovchinnikova G."/>
            <person name="Lu M."/>
            <person name="Land M.L."/>
            <person name="Hauser L."/>
            <person name="Pester M."/>
            <person name="Spring S."/>
            <person name="Ollivier B."/>
            <person name="Rattei T."/>
            <person name="Klenk H.-P."/>
            <person name="Wagner M."/>
            <person name="Loy A."/>
            <person name="Woyke T.J."/>
        </authorList>
    </citation>
    <scope>NUCLEOTIDE SEQUENCE [LARGE SCALE GENOMIC DNA]</scope>
    <source>
        <strain evidence="2 3">DSM 17734</strain>
    </source>
</reference>
<name>H5XW15_9FIRM</name>
<dbReference type="AlphaFoldDB" id="H5XW15"/>
<dbReference type="InterPro" id="IPR000595">
    <property type="entry name" value="cNMP-bd_dom"/>
</dbReference>
<dbReference type="InterPro" id="IPR018490">
    <property type="entry name" value="cNMP-bd_dom_sf"/>
</dbReference>
<keyword evidence="3" id="KW-1185">Reference proteome</keyword>
<dbReference type="GO" id="GO:0003700">
    <property type="term" value="F:DNA-binding transcription factor activity"/>
    <property type="evidence" value="ECO:0007669"/>
    <property type="project" value="TreeGrafter"/>
</dbReference>
<dbReference type="OrthoDB" id="9780343at2"/>
<dbReference type="InterPro" id="IPR018488">
    <property type="entry name" value="cNMP-bd_CS"/>
</dbReference>
<dbReference type="STRING" id="768710.DesyoDRAFT_3455"/>
<gene>
    <name evidence="2" type="ORF">DesyoDRAFT_3455</name>
</gene>
<dbReference type="Pfam" id="PF09986">
    <property type="entry name" value="DUF2225"/>
    <property type="match status" value="1"/>
</dbReference>
<dbReference type="CDD" id="cd00038">
    <property type="entry name" value="CAP_ED"/>
    <property type="match status" value="1"/>
</dbReference>
<dbReference type="PROSITE" id="PS00889">
    <property type="entry name" value="CNMP_BINDING_2"/>
    <property type="match status" value="1"/>
</dbReference>
<dbReference type="InterPro" id="IPR014710">
    <property type="entry name" value="RmlC-like_jellyroll"/>
</dbReference>
<dbReference type="Pfam" id="PF00027">
    <property type="entry name" value="cNMP_binding"/>
    <property type="match status" value="1"/>
</dbReference>
<dbReference type="Proteomes" id="UP000005104">
    <property type="component" value="Chromosome"/>
</dbReference>
<dbReference type="PANTHER" id="PTHR24567:SF74">
    <property type="entry name" value="HTH-TYPE TRANSCRIPTIONAL REGULATOR ARCR"/>
    <property type="match status" value="1"/>
</dbReference>
<dbReference type="HOGENOM" id="CLU_682817_0_0_9"/>
<dbReference type="eggNOG" id="COG0664">
    <property type="taxonomic scope" value="Bacteria"/>
</dbReference>
<dbReference type="RefSeq" id="WP_007784879.1">
    <property type="nucleotide sequence ID" value="NZ_CM001441.1"/>
</dbReference>
<organism evidence="2 3">
    <name type="scientific">Desulfosporosinus youngiae DSM 17734</name>
    <dbReference type="NCBI Taxonomy" id="768710"/>
    <lineage>
        <taxon>Bacteria</taxon>
        <taxon>Bacillati</taxon>
        <taxon>Bacillota</taxon>
        <taxon>Clostridia</taxon>
        <taxon>Eubacteriales</taxon>
        <taxon>Desulfitobacteriaceae</taxon>
        <taxon>Desulfosporosinus</taxon>
    </lineage>
</organism>
<dbReference type="InterPro" id="IPR050397">
    <property type="entry name" value="Env_Response_Regulators"/>
</dbReference>
<dbReference type="Gene3D" id="2.60.120.10">
    <property type="entry name" value="Jelly Rolls"/>
    <property type="match status" value="1"/>
</dbReference>
<dbReference type="InterPro" id="IPR018708">
    <property type="entry name" value="DUF2225"/>
</dbReference>
<evidence type="ECO:0000313" key="2">
    <source>
        <dbReference type="EMBL" id="EHQ90467.1"/>
    </source>
</evidence>
<dbReference type="GO" id="GO:0005829">
    <property type="term" value="C:cytosol"/>
    <property type="evidence" value="ECO:0007669"/>
    <property type="project" value="TreeGrafter"/>
</dbReference>
<dbReference type="PROSITE" id="PS50042">
    <property type="entry name" value="CNMP_BINDING_3"/>
    <property type="match status" value="1"/>
</dbReference>
<dbReference type="SUPFAM" id="SSF51206">
    <property type="entry name" value="cAMP-binding domain-like"/>
    <property type="match status" value="1"/>
</dbReference>